<feature type="binding site" description="axial binding residue" evidence="16">
    <location>
        <position position="465"/>
    </location>
    <ligand>
        <name>heme</name>
        <dbReference type="ChEBI" id="CHEBI:30413"/>
    </ligand>
    <ligandPart>
        <name>Fe</name>
        <dbReference type="ChEBI" id="CHEBI:18248"/>
    </ligandPart>
</feature>
<accession>A0A8S4G5B2</accession>
<dbReference type="InterPro" id="IPR017972">
    <property type="entry name" value="Cyt_P450_CS"/>
</dbReference>
<keyword evidence="11 17" id="KW-0560">Oxidoreductase</keyword>
<keyword evidence="8 16" id="KW-0479">Metal-binding</keyword>
<dbReference type="InterPro" id="IPR002403">
    <property type="entry name" value="Cyt_P450_E_grp-IV"/>
</dbReference>
<dbReference type="GO" id="GO:0016712">
    <property type="term" value="F:oxidoreductase activity, acting on paired donors, with incorporation or reduction of molecular oxygen, reduced flavin or flavoprotein as one donor, and incorporation of one atom of oxygen"/>
    <property type="evidence" value="ECO:0007669"/>
    <property type="project" value="UniProtKB-EC"/>
</dbReference>
<comment type="similarity">
    <text evidence="5 17">Belongs to the cytochrome P450 family.</text>
</comment>
<evidence type="ECO:0000313" key="19">
    <source>
        <dbReference type="Proteomes" id="UP000653454"/>
    </source>
</evidence>
<comment type="catalytic activity">
    <reaction evidence="15">
        <text>an organic molecule + reduced [NADPH--hemoprotein reductase] + O2 = an alcohol + oxidized [NADPH--hemoprotein reductase] + H2O + H(+)</text>
        <dbReference type="Rhea" id="RHEA:17149"/>
        <dbReference type="Rhea" id="RHEA-COMP:11964"/>
        <dbReference type="Rhea" id="RHEA-COMP:11965"/>
        <dbReference type="ChEBI" id="CHEBI:15377"/>
        <dbReference type="ChEBI" id="CHEBI:15378"/>
        <dbReference type="ChEBI" id="CHEBI:15379"/>
        <dbReference type="ChEBI" id="CHEBI:30879"/>
        <dbReference type="ChEBI" id="CHEBI:57618"/>
        <dbReference type="ChEBI" id="CHEBI:58210"/>
        <dbReference type="ChEBI" id="CHEBI:142491"/>
        <dbReference type="EC" id="1.14.14.1"/>
    </reaction>
</comment>
<evidence type="ECO:0000256" key="3">
    <source>
        <dbReference type="ARBA" id="ARBA00004174"/>
    </source>
</evidence>
<sequence>MIAEILIFILTTLVAFAFYSYYKNQNVFKSKDMKFLPGFPMFGNIIKSSFGKNHMFYDLDRVYRAFPGESYVGYVEGFVPLYLIRDPSIIRLITVKDFDHFVDHRRFATDDLFNESLFMMTGDRWRDMRSTLSPAFTGSKMRQMVPFMNETSNNIVQYLRETEGQNIDASRLIRCYTNDVIASTIFGLQVNSLKDPENDFYKAGQSLVVGNSLTRRLSFFIVMTIPALSKFFPFFPKETTDFFRGIVLKTMQHRENNNIERPDMIQMLMEAAKGTLKMQTHDKLDDIGFATTDEADIKPKGEMRQWTPDTLAAQAFLFFFGGFESSASVIVMAVHELAVNPEAQGKLYEEVKEYHEKHGKMTYEGVQKMTYLDCVANEALRKWSPAVITNRVCVKPYVLPPPREGGKPVQLEVGDGIYNSVSSVHWDEEYYPEPEKFKPERFNDENKHKIQPFTFMPFGTGPRNCIASRFAILELKVLLYHIVLNFEIQKCGKTSDPVQLAPGDFNIRAVGGSWVKFSSRN</sequence>
<dbReference type="PANTHER" id="PTHR24292:SF54">
    <property type="entry name" value="CYP9F3-RELATED"/>
    <property type="match status" value="1"/>
</dbReference>
<evidence type="ECO:0000256" key="14">
    <source>
        <dbReference type="ARBA" id="ARBA00023136"/>
    </source>
</evidence>
<dbReference type="InterPro" id="IPR050476">
    <property type="entry name" value="Insect_CytP450_Detox"/>
</dbReference>
<keyword evidence="9" id="KW-0256">Endoplasmic reticulum</keyword>
<evidence type="ECO:0000256" key="13">
    <source>
        <dbReference type="ARBA" id="ARBA00023033"/>
    </source>
</evidence>
<protein>
    <recommendedName>
        <fullName evidence="6">unspecific monooxygenase</fullName>
        <ecNumber evidence="6">1.14.14.1</ecNumber>
    </recommendedName>
</protein>
<proteinExistence type="inferred from homology"/>
<comment type="subcellular location">
    <subcellularLocation>
        <location evidence="4">Endoplasmic reticulum membrane</location>
        <topology evidence="4">Peripheral membrane protein</topology>
    </subcellularLocation>
    <subcellularLocation>
        <location evidence="3">Microsome membrane</location>
        <topology evidence="3">Peripheral membrane protein</topology>
    </subcellularLocation>
</comment>
<evidence type="ECO:0000256" key="5">
    <source>
        <dbReference type="ARBA" id="ARBA00010617"/>
    </source>
</evidence>
<keyword evidence="10" id="KW-0492">Microsome</keyword>
<dbReference type="PROSITE" id="PS00086">
    <property type="entry name" value="CYTOCHROME_P450"/>
    <property type="match status" value="1"/>
</dbReference>
<evidence type="ECO:0000256" key="4">
    <source>
        <dbReference type="ARBA" id="ARBA00004406"/>
    </source>
</evidence>
<dbReference type="SUPFAM" id="SSF48264">
    <property type="entry name" value="Cytochrome P450"/>
    <property type="match status" value="1"/>
</dbReference>
<dbReference type="GO" id="GO:0005506">
    <property type="term" value="F:iron ion binding"/>
    <property type="evidence" value="ECO:0007669"/>
    <property type="project" value="InterPro"/>
</dbReference>
<evidence type="ECO:0000256" key="16">
    <source>
        <dbReference type="PIRSR" id="PIRSR602403-1"/>
    </source>
</evidence>
<keyword evidence="19" id="KW-1185">Reference proteome</keyword>
<evidence type="ECO:0000256" key="12">
    <source>
        <dbReference type="ARBA" id="ARBA00023004"/>
    </source>
</evidence>
<dbReference type="Gene3D" id="1.10.630.10">
    <property type="entry name" value="Cytochrome P450"/>
    <property type="match status" value="1"/>
</dbReference>
<evidence type="ECO:0000256" key="17">
    <source>
        <dbReference type="RuleBase" id="RU000461"/>
    </source>
</evidence>
<dbReference type="AlphaFoldDB" id="A0A8S4G5B2"/>
<keyword evidence="13 17" id="KW-0503">Monooxygenase</keyword>
<dbReference type="EMBL" id="CAJHNJ030000092">
    <property type="protein sequence ID" value="CAG9134994.1"/>
    <property type="molecule type" value="Genomic_DNA"/>
</dbReference>
<dbReference type="GO" id="GO:0005789">
    <property type="term" value="C:endoplasmic reticulum membrane"/>
    <property type="evidence" value="ECO:0007669"/>
    <property type="project" value="UniProtKB-SubCell"/>
</dbReference>
<evidence type="ECO:0000256" key="6">
    <source>
        <dbReference type="ARBA" id="ARBA00012109"/>
    </source>
</evidence>
<dbReference type="Proteomes" id="UP000653454">
    <property type="component" value="Unassembled WGS sequence"/>
</dbReference>
<dbReference type="PRINTS" id="PR00465">
    <property type="entry name" value="EP450IV"/>
</dbReference>
<keyword evidence="7 16" id="KW-0349">Heme</keyword>
<comment type="cofactor">
    <cofactor evidence="1 16">
        <name>heme</name>
        <dbReference type="ChEBI" id="CHEBI:30413"/>
    </cofactor>
</comment>
<dbReference type="FunFam" id="1.10.630.10:FF:000042">
    <property type="entry name" value="Cytochrome P450"/>
    <property type="match status" value="1"/>
</dbReference>
<keyword evidence="12 16" id="KW-0408">Iron</keyword>
<keyword evidence="14" id="KW-0472">Membrane</keyword>
<evidence type="ECO:0000313" key="18">
    <source>
        <dbReference type="EMBL" id="CAG9134994.1"/>
    </source>
</evidence>
<dbReference type="PANTHER" id="PTHR24292">
    <property type="entry name" value="CYTOCHROME P450"/>
    <property type="match status" value="1"/>
</dbReference>
<reference evidence="18" key="1">
    <citation type="submission" date="2020-11" db="EMBL/GenBank/DDBJ databases">
        <authorList>
            <person name="Whiteford S."/>
        </authorList>
    </citation>
    <scope>NUCLEOTIDE SEQUENCE</scope>
</reference>
<evidence type="ECO:0000256" key="8">
    <source>
        <dbReference type="ARBA" id="ARBA00022723"/>
    </source>
</evidence>
<organism evidence="18 19">
    <name type="scientific">Plutella xylostella</name>
    <name type="common">Diamondback moth</name>
    <name type="synonym">Plutella maculipennis</name>
    <dbReference type="NCBI Taxonomy" id="51655"/>
    <lineage>
        <taxon>Eukaryota</taxon>
        <taxon>Metazoa</taxon>
        <taxon>Ecdysozoa</taxon>
        <taxon>Arthropoda</taxon>
        <taxon>Hexapoda</taxon>
        <taxon>Insecta</taxon>
        <taxon>Pterygota</taxon>
        <taxon>Neoptera</taxon>
        <taxon>Endopterygota</taxon>
        <taxon>Lepidoptera</taxon>
        <taxon>Glossata</taxon>
        <taxon>Ditrysia</taxon>
        <taxon>Yponomeutoidea</taxon>
        <taxon>Plutellidae</taxon>
        <taxon>Plutella</taxon>
    </lineage>
</organism>
<evidence type="ECO:0000256" key="9">
    <source>
        <dbReference type="ARBA" id="ARBA00022824"/>
    </source>
</evidence>
<gene>
    <name evidence="18" type="ORF">PLXY2_LOCUS13243</name>
</gene>
<dbReference type="InterPro" id="IPR036396">
    <property type="entry name" value="Cyt_P450_sf"/>
</dbReference>
<evidence type="ECO:0000256" key="11">
    <source>
        <dbReference type="ARBA" id="ARBA00023002"/>
    </source>
</evidence>
<name>A0A8S4G5B2_PLUXY</name>
<evidence type="ECO:0000256" key="1">
    <source>
        <dbReference type="ARBA" id="ARBA00001971"/>
    </source>
</evidence>
<evidence type="ECO:0000256" key="15">
    <source>
        <dbReference type="ARBA" id="ARBA00047827"/>
    </source>
</evidence>
<dbReference type="CDD" id="cd11056">
    <property type="entry name" value="CYP6-like"/>
    <property type="match status" value="1"/>
</dbReference>
<dbReference type="InterPro" id="IPR001128">
    <property type="entry name" value="Cyt_P450"/>
</dbReference>
<evidence type="ECO:0000256" key="10">
    <source>
        <dbReference type="ARBA" id="ARBA00022848"/>
    </source>
</evidence>
<evidence type="ECO:0000256" key="2">
    <source>
        <dbReference type="ARBA" id="ARBA00003690"/>
    </source>
</evidence>
<comment type="function">
    <text evidence="2">May be involved in the metabolism of insect hormones and in the breakdown of synthetic insecticides.</text>
</comment>
<dbReference type="EC" id="1.14.14.1" evidence="6"/>
<comment type="caution">
    <text evidence="18">The sequence shown here is derived from an EMBL/GenBank/DDBJ whole genome shotgun (WGS) entry which is preliminary data.</text>
</comment>
<dbReference type="Pfam" id="PF00067">
    <property type="entry name" value="p450"/>
    <property type="match status" value="1"/>
</dbReference>
<dbReference type="PRINTS" id="PR00385">
    <property type="entry name" value="P450"/>
</dbReference>
<evidence type="ECO:0000256" key="7">
    <source>
        <dbReference type="ARBA" id="ARBA00022617"/>
    </source>
</evidence>
<dbReference type="GO" id="GO:0020037">
    <property type="term" value="F:heme binding"/>
    <property type="evidence" value="ECO:0007669"/>
    <property type="project" value="InterPro"/>
</dbReference>